<keyword evidence="2" id="KW-1185">Reference proteome</keyword>
<sequence>MTMPSTANSHIANSKITAKTLKSLLETGSWRGADLLDIIPAATVASLLIDVVACTEKIAESVNELACLAKFKSVDDVVTKEPPSLTSEDTLRPCSSREEPSHHVVTIQSPGE</sequence>
<evidence type="ECO:0000313" key="2">
    <source>
        <dbReference type="Proteomes" id="UP001060215"/>
    </source>
</evidence>
<gene>
    <name evidence="1" type="ORF">LOK49_LG15G02542</name>
</gene>
<evidence type="ECO:0000313" key="1">
    <source>
        <dbReference type="EMBL" id="KAI7983742.1"/>
    </source>
</evidence>
<protein>
    <submittedName>
        <fullName evidence="1">Aluminum-activated malate transporter 1</fullName>
    </submittedName>
</protein>
<comment type="caution">
    <text evidence="1">The sequence shown here is derived from an EMBL/GenBank/DDBJ whole genome shotgun (WGS) entry which is preliminary data.</text>
</comment>
<dbReference type="Proteomes" id="UP001060215">
    <property type="component" value="Chromosome 11"/>
</dbReference>
<accession>A0ACC0F4Y4</accession>
<name>A0ACC0F4Y4_9ERIC</name>
<reference evidence="1 2" key="1">
    <citation type="journal article" date="2022" name="Plant J.">
        <title>Chromosome-level genome of Camellia lanceoleosa provides a valuable resource for understanding genome evolution and self-incompatibility.</title>
        <authorList>
            <person name="Gong W."/>
            <person name="Xiao S."/>
            <person name="Wang L."/>
            <person name="Liao Z."/>
            <person name="Chang Y."/>
            <person name="Mo W."/>
            <person name="Hu G."/>
            <person name="Li W."/>
            <person name="Zhao G."/>
            <person name="Zhu H."/>
            <person name="Hu X."/>
            <person name="Ji K."/>
            <person name="Xiang X."/>
            <person name="Song Q."/>
            <person name="Yuan D."/>
            <person name="Jin S."/>
            <person name="Zhang L."/>
        </authorList>
    </citation>
    <scope>NUCLEOTIDE SEQUENCE [LARGE SCALE GENOMIC DNA]</scope>
    <source>
        <strain evidence="1">SQ_2022a</strain>
    </source>
</reference>
<proteinExistence type="predicted"/>
<dbReference type="EMBL" id="CM045768">
    <property type="protein sequence ID" value="KAI7983742.1"/>
    <property type="molecule type" value="Genomic_DNA"/>
</dbReference>
<organism evidence="1 2">
    <name type="scientific">Camellia lanceoleosa</name>
    <dbReference type="NCBI Taxonomy" id="1840588"/>
    <lineage>
        <taxon>Eukaryota</taxon>
        <taxon>Viridiplantae</taxon>
        <taxon>Streptophyta</taxon>
        <taxon>Embryophyta</taxon>
        <taxon>Tracheophyta</taxon>
        <taxon>Spermatophyta</taxon>
        <taxon>Magnoliopsida</taxon>
        <taxon>eudicotyledons</taxon>
        <taxon>Gunneridae</taxon>
        <taxon>Pentapetalae</taxon>
        <taxon>asterids</taxon>
        <taxon>Ericales</taxon>
        <taxon>Theaceae</taxon>
        <taxon>Camellia</taxon>
    </lineage>
</organism>